<dbReference type="AlphaFoldDB" id="A0A2K8LA91"/>
<dbReference type="PANTHER" id="PTHR35809:SF1">
    <property type="entry name" value="ARCHAETIDYLSERINE DECARBOXYLASE PROENZYME-RELATED"/>
    <property type="match status" value="1"/>
</dbReference>
<feature type="chain" id="PRO_5023552479" description="Phosphatidylserine decarboxylase beta chain" evidence="11">
    <location>
        <begin position="1"/>
        <end position="185"/>
    </location>
</feature>
<evidence type="ECO:0000256" key="10">
    <source>
        <dbReference type="ARBA" id="ARBA00023317"/>
    </source>
</evidence>
<dbReference type="KEGG" id="mfn:Ga0123462_0995"/>
<name>A0A2K8LA91_9PROT</name>
<keyword evidence="6 11" id="KW-0865">Zymogen</keyword>
<keyword evidence="12" id="KW-0812">Transmembrane</keyword>
<dbReference type="GO" id="GO:0006646">
    <property type="term" value="P:phosphatidylethanolamine biosynthetic process"/>
    <property type="evidence" value="ECO:0007669"/>
    <property type="project" value="UniProtKB-UniRule"/>
</dbReference>
<dbReference type="GO" id="GO:0004609">
    <property type="term" value="F:phosphatidylserine decarboxylase activity"/>
    <property type="evidence" value="ECO:0007669"/>
    <property type="project" value="UniProtKB-UniRule"/>
</dbReference>
<evidence type="ECO:0000256" key="12">
    <source>
        <dbReference type="SAM" id="Phobius"/>
    </source>
</evidence>
<feature type="active site" description="Schiff-base intermediate with substrate; via pyruvic acid" evidence="11">
    <location>
        <position position="186"/>
    </location>
</feature>
<dbReference type="UniPathway" id="UPA00558">
    <property type="reaction ID" value="UER00616"/>
</dbReference>
<dbReference type="EC" id="4.1.1.65" evidence="11"/>
<evidence type="ECO:0000256" key="9">
    <source>
        <dbReference type="ARBA" id="ARBA00023264"/>
    </source>
</evidence>
<keyword evidence="5 11" id="KW-0472">Membrane</keyword>
<evidence type="ECO:0000256" key="11">
    <source>
        <dbReference type="HAMAP-Rule" id="MF_00664"/>
    </source>
</evidence>
<comment type="similarity">
    <text evidence="11">Belongs to the phosphatidylserine decarboxylase family. PSD-A subfamily.</text>
</comment>
<accession>A0A2K8LA91</accession>
<feature type="transmembrane region" description="Helical" evidence="12">
    <location>
        <begin position="30"/>
        <end position="53"/>
    </location>
</feature>
<dbReference type="PANTHER" id="PTHR35809">
    <property type="entry name" value="ARCHAETIDYLSERINE DECARBOXYLASE PROENZYME-RELATED"/>
    <property type="match status" value="1"/>
</dbReference>
<comment type="PTM">
    <text evidence="11">Is synthesized initially as an inactive proenzyme. Formation of the active enzyme involves a self-maturation process in which the active site pyruvoyl group is generated from an internal serine residue via an autocatalytic post-translational modification. Two non-identical subunits are generated from the proenzyme in this reaction, and the pyruvate is formed at the N-terminus of the alpha chain, which is derived from the carboxyl end of the proenzyme. The post-translation cleavage follows an unusual pathway, termed non-hydrolytic serinolysis, in which the side chain hydroxyl group of the serine supplies its oxygen atom to form the C-terminus of the beta chain, while the remainder of the serine residue undergoes an oxidative deamination to produce ammonia and the pyruvoyl prosthetic group on the alpha chain.</text>
</comment>
<reference evidence="13 14" key="1">
    <citation type="submission" date="2016-12" db="EMBL/GenBank/DDBJ databases">
        <title>Isolation and genomic insights into novel planktonic Zetaproteobacteria from stratified waters of the Chesapeake Bay.</title>
        <authorList>
            <person name="McAllister S.M."/>
            <person name="Kato S."/>
            <person name="Chan C.S."/>
            <person name="Chiu B.K."/>
            <person name="Field E.K."/>
        </authorList>
    </citation>
    <scope>NUCLEOTIDE SEQUENCE [LARGE SCALE GENOMIC DNA]</scope>
    <source>
        <strain evidence="13 14">CP-8</strain>
    </source>
</reference>
<dbReference type="RefSeq" id="WP_100265274.1">
    <property type="nucleotide sequence ID" value="NZ_CP018800.1"/>
</dbReference>
<feature type="chain" id="PRO_5023552478" description="Phosphatidylserine decarboxylase alpha chain" evidence="11">
    <location>
        <begin position="186"/>
        <end position="227"/>
    </location>
</feature>
<feature type="modified residue" description="Pyruvic acid (Ser); by autocatalysis" evidence="11">
    <location>
        <position position="186"/>
    </location>
</feature>
<dbReference type="GO" id="GO:0005886">
    <property type="term" value="C:plasma membrane"/>
    <property type="evidence" value="ECO:0007669"/>
    <property type="project" value="UniProtKB-SubCell"/>
</dbReference>
<keyword evidence="7 11" id="KW-0594">Phospholipid biosynthesis</keyword>
<evidence type="ECO:0000256" key="8">
    <source>
        <dbReference type="ARBA" id="ARBA00023239"/>
    </source>
</evidence>
<comment type="catalytic activity">
    <reaction evidence="11">
        <text>a 1,2-diacyl-sn-glycero-3-phospho-L-serine + H(+) = a 1,2-diacyl-sn-glycero-3-phosphoethanolamine + CO2</text>
        <dbReference type="Rhea" id="RHEA:20828"/>
        <dbReference type="ChEBI" id="CHEBI:15378"/>
        <dbReference type="ChEBI" id="CHEBI:16526"/>
        <dbReference type="ChEBI" id="CHEBI:57262"/>
        <dbReference type="ChEBI" id="CHEBI:64612"/>
        <dbReference type="EC" id="4.1.1.65"/>
    </reaction>
</comment>
<evidence type="ECO:0000256" key="3">
    <source>
        <dbReference type="ARBA" id="ARBA00022793"/>
    </source>
</evidence>
<dbReference type="OrthoDB" id="9790893at2"/>
<keyword evidence="9 11" id="KW-1208">Phospholipid metabolism</keyword>
<comment type="pathway">
    <text evidence="11">Phospholipid metabolism; phosphatidylethanolamine biosynthesis; phosphatidylethanolamine from CDP-diacylglycerol: step 2/2.</text>
</comment>
<keyword evidence="8 11" id="KW-0456">Lyase</keyword>
<proteinExistence type="inferred from homology"/>
<dbReference type="Proteomes" id="UP000231637">
    <property type="component" value="Chromosome"/>
</dbReference>
<organism evidence="13 14">
    <name type="scientific">Mariprofundus ferrinatatus</name>
    <dbReference type="NCBI Taxonomy" id="1921087"/>
    <lineage>
        <taxon>Bacteria</taxon>
        <taxon>Pseudomonadati</taxon>
        <taxon>Pseudomonadota</taxon>
        <taxon>Candidatius Mariprofundia</taxon>
        <taxon>Mariprofundales</taxon>
        <taxon>Mariprofundaceae</taxon>
        <taxon>Mariprofundus</taxon>
    </lineage>
</organism>
<evidence type="ECO:0000313" key="13">
    <source>
        <dbReference type="EMBL" id="ATX81864.1"/>
    </source>
</evidence>
<evidence type="ECO:0000256" key="6">
    <source>
        <dbReference type="ARBA" id="ARBA00023145"/>
    </source>
</evidence>
<evidence type="ECO:0000256" key="4">
    <source>
        <dbReference type="ARBA" id="ARBA00023098"/>
    </source>
</evidence>
<dbReference type="InterPro" id="IPR033175">
    <property type="entry name" value="PSD-A"/>
</dbReference>
<comment type="cofactor">
    <cofactor evidence="11">
        <name>pyruvate</name>
        <dbReference type="ChEBI" id="CHEBI:15361"/>
    </cofactor>
    <text evidence="11">Binds 1 pyruvoyl group covalently per subunit.</text>
</comment>
<evidence type="ECO:0000313" key="14">
    <source>
        <dbReference type="Proteomes" id="UP000231637"/>
    </source>
</evidence>
<feature type="site" description="Cleavage (non-hydrolytic); by autocatalysis" evidence="11">
    <location>
        <begin position="185"/>
        <end position="186"/>
    </location>
</feature>
<keyword evidence="4 11" id="KW-0443">Lipid metabolism</keyword>
<keyword evidence="12" id="KW-1133">Transmembrane helix</keyword>
<comment type="function">
    <text evidence="11">Catalyzes the formation of phosphatidylethanolamine (PtdEtn) from phosphatidylserine (PtdSer).</text>
</comment>
<evidence type="ECO:0000256" key="1">
    <source>
        <dbReference type="ARBA" id="ARBA00022475"/>
    </source>
</evidence>
<sequence length="227" mass="25397">MTKELPLFGKPRGSIPFAPEGWRFVIPTTILLLVAWALSWSVIAPLLFVLLLFELNFFRDPERSVPQGEDLFVCPADGKVIRSEITDQGHQRVDIFMNVFNVHVNRAPLAGRITHMQYVPGKFVNASFDHASDENERNRFEMECDNGAKIAFTQVSGLLARRIVSYVEVGDHVEAGQRIGMIRFGSRVNCEIPADYTLNVKVGDHVTAGVTIVARKQKDVRGESDAD</sequence>
<evidence type="ECO:0000256" key="5">
    <source>
        <dbReference type="ARBA" id="ARBA00023136"/>
    </source>
</evidence>
<gene>
    <name evidence="11" type="primary">psd</name>
    <name evidence="13" type="ORF">Ga0123462_0995</name>
</gene>
<dbReference type="NCBIfam" id="NF003685">
    <property type="entry name" value="PRK05305.2-5"/>
    <property type="match status" value="1"/>
</dbReference>
<dbReference type="EMBL" id="CP018800">
    <property type="protein sequence ID" value="ATX81864.1"/>
    <property type="molecule type" value="Genomic_DNA"/>
</dbReference>
<comment type="subcellular location">
    <subcellularLocation>
        <location evidence="11">Cell membrane</location>
        <topology evidence="11">Peripheral membrane protein</topology>
    </subcellularLocation>
</comment>
<keyword evidence="1 11" id="KW-1003">Cell membrane</keyword>
<dbReference type="HAMAP" id="MF_00664">
    <property type="entry name" value="PS_decarb_PSD_A"/>
    <property type="match status" value="1"/>
</dbReference>
<evidence type="ECO:0000256" key="7">
    <source>
        <dbReference type="ARBA" id="ARBA00023209"/>
    </source>
</evidence>
<keyword evidence="14" id="KW-1185">Reference proteome</keyword>
<comment type="subunit">
    <text evidence="11">Heterodimer of a large membrane-associated beta subunit and a small pyruvoyl-containing alpha subunit.</text>
</comment>
<keyword evidence="10 11" id="KW-0670">Pyruvate</keyword>
<dbReference type="NCBIfam" id="NF003678">
    <property type="entry name" value="PRK05305.1-2"/>
    <property type="match status" value="1"/>
</dbReference>
<dbReference type="InterPro" id="IPR003817">
    <property type="entry name" value="PS_Dcarbxylase"/>
</dbReference>
<evidence type="ECO:0000256" key="2">
    <source>
        <dbReference type="ARBA" id="ARBA00022516"/>
    </source>
</evidence>
<protein>
    <recommendedName>
        <fullName evidence="11">Phosphatidylserine decarboxylase proenzyme</fullName>
        <ecNumber evidence="11">4.1.1.65</ecNumber>
    </recommendedName>
    <component>
        <recommendedName>
            <fullName evidence="11">Phosphatidylserine decarboxylase alpha chain</fullName>
        </recommendedName>
    </component>
    <component>
        <recommendedName>
            <fullName evidence="11">Phosphatidylserine decarboxylase beta chain</fullName>
        </recommendedName>
    </component>
</protein>
<keyword evidence="2 11" id="KW-0444">Lipid biosynthesis</keyword>
<keyword evidence="3 11" id="KW-0210">Decarboxylase</keyword>
<dbReference type="Pfam" id="PF02666">
    <property type="entry name" value="PS_Dcarbxylase"/>
    <property type="match status" value="1"/>
</dbReference>